<feature type="transmembrane region" description="Helical" evidence="6">
    <location>
        <begin position="94"/>
        <end position="116"/>
    </location>
</feature>
<protein>
    <submittedName>
        <fullName evidence="7">Cytochrome c oxidase assembly protein</fullName>
    </submittedName>
</protein>
<evidence type="ECO:0000313" key="8">
    <source>
        <dbReference type="Proteomes" id="UP001597475"/>
    </source>
</evidence>
<dbReference type="Pfam" id="PF09678">
    <property type="entry name" value="Caa3_CtaG"/>
    <property type="match status" value="1"/>
</dbReference>
<accession>A0ABW5P2N3</accession>
<keyword evidence="2" id="KW-1003">Cell membrane</keyword>
<feature type="transmembrane region" description="Helical" evidence="6">
    <location>
        <begin position="64"/>
        <end position="82"/>
    </location>
</feature>
<comment type="caution">
    <text evidence="7">The sequence shown here is derived from an EMBL/GenBank/DDBJ whole genome shotgun (WGS) entry which is preliminary data.</text>
</comment>
<comment type="subcellular location">
    <subcellularLocation>
        <location evidence="1">Cell membrane</location>
        <topology evidence="1">Multi-pass membrane protein</topology>
    </subcellularLocation>
</comment>
<evidence type="ECO:0000256" key="4">
    <source>
        <dbReference type="ARBA" id="ARBA00022989"/>
    </source>
</evidence>
<feature type="transmembrane region" description="Helical" evidence="6">
    <location>
        <begin position="168"/>
        <end position="186"/>
    </location>
</feature>
<evidence type="ECO:0000256" key="1">
    <source>
        <dbReference type="ARBA" id="ARBA00004651"/>
    </source>
</evidence>
<evidence type="ECO:0000256" key="5">
    <source>
        <dbReference type="ARBA" id="ARBA00023136"/>
    </source>
</evidence>
<dbReference type="Proteomes" id="UP001597475">
    <property type="component" value="Unassembled WGS sequence"/>
</dbReference>
<feature type="transmembrane region" description="Helical" evidence="6">
    <location>
        <begin position="23"/>
        <end position="44"/>
    </location>
</feature>
<evidence type="ECO:0000256" key="3">
    <source>
        <dbReference type="ARBA" id="ARBA00022692"/>
    </source>
</evidence>
<feature type="transmembrane region" description="Helical" evidence="6">
    <location>
        <begin position="243"/>
        <end position="268"/>
    </location>
</feature>
<keyword evidence="8" id="KW-1185">Reference proteome</keyword>
<evidence type="ECO:0000313" key="7">
    <source>
        <dbReference type="EMBL" id="MFD2608674.1"/>
    </source>
</evidence>
<evidence type="ECO:0000256" key="6">
    <source>
        <dbReference type="SAM" id="Phobius"/>
    </source>
</evidence>
<feature type="transmembrane region" description="Helical" evidence="6">
    <location>
        <begin position="198"/>
        <end position="218"/>
    </location>
</feature>
<keyword evidence="4 6" id="KW-1133">Transmembrane helix</keyword>
<dbReference type="EMBL" id="JBHUMK010000014">
    <property type="protein sequence ID" value="MFD2608674.1"/>
    <property type="molecule type" value="Genomic_DNA"/>
</dbReference>
<organism evidence="7 8">
    <name type="scientific">Deinococcus taklimakanensis</name>
    <dbReference type="NCBI Taxonomy" id="536443"/>
    <lineage>
        <taxon>Bacteria</taxon>
        <taxon>Thermotogati</taxon>
        <taxon>Deinococcota</taxon>
        <taxon>Deinococci</taxon>
        <taxon>Deinococcales</taxon>
        <taxon>Deinococcaceae</taxon>
        <taxon>Deinococcus</taxon>
    </lineage>
</organism>
<keyword evidence="3 6" id="KW-0812">Transmembrane</keyword>
<evidence type="ECO:0000256" key="2">
    <source>
        <dbReference type="ARBA" id="ARBA00022475"/>
    </source>
</evidence>
<gene>
    <name evidence="7" type="ORF">ACFSR9_04350</name>
</gene>
<proteinExistence type="predicted"/>
<dbReference type="InterPro" id="IPR019108">
    <property type="entry name" value="Caa3_assmbl_CtaG-rel"/>
</dbReference>
<name>A0ABW5P2N3_9DEIO</name>
<keyword evidence="5 6" id="KW-0472">Membrane</keyword>
<dbReference type="RefSeq" id="WP_386843409.1">
    <property type="nucleotide sequence ID" value="NZ_JBHUMK010000014.1"/>
</dbReference>
<reference evidence="8" key="1">
    <citation type="journal article" date="2019" name="Int. J. Syst. Evol. Microbiol.">
        <title>The Global Catalogue of Microorganisms (GCM) 10K type strain sequencing project: providing services to taxonomists for standard genome sequencing and annotation.</title>
        <authorList>
            <consortium name="The Broad Institute Genomics Platform"/>
            <consortium name="The Broad Institute Genome Sequencing Center for Infectious Disease"/>
            <person name="Wu L."/>
            <person name="Ma J."/>
        </authorList>
    </citation>
    <scope>NUCLEOTIDE SEQUENCE [LARGE SCALE GENOMIC DNA]</scope>
    <source>
        <strain evidence="8">KCTC 33842</strain>
    </source>
</reference>
<sequence length="283" mass="30866">MSAPPSPTAPGGLNLNPSLGDLLTLHADPVFLLPMLLVGGLYLWRFVQSRRTAQGRERWPAWRAALFALGWVLLFLTTQSLASTMTQASMALYMARLMLLAEFVPPLLVLGIPSGVRLDPRRGLGRALNILLDPWVALAVWTAVIVFWNVPAGFNASVVTNTAATLLPALYLLSSLMVWSVILRPLPAVQPASIGSRGWFGLLSALPMMAVASVWLYAPRVLYTPYVNALCLWNLTPLQNQQFSGWIMMLAGLPALALAFIQLFMWLIKLSEGQGRPPTAPPA</sequence>
<feature type="transmembrane region" description="Helical" evidence="6">
    <location>
        <begin position="128"/>
        <end position="148"/>
    </location>
</feature>